<proteinExistence type="predicted"/>
<gene>
    <name evidence="1" type="ORF">EIG44_12925</name>
</gene>
<name>A0AAD2S166_ECOLX</name>
<accession>A0AAD2S166</accession>
<sequence>MHSVNFYSFRVLTHKGSRTSKRLNNLGLSDKKTAYELFVEYFNSYKNTPIEFGLSKTKVSLEQHTSLTFDAQNQVIYGYVKVGKYGESSEIKDDKLTKIRYTTTINDVTLKQRYILIFLPDNLEEGIIAFHANDNISARSTLSDALLDHLKTKYKLEARINPLCHKKIPQHILDSELKQIKAQGYKAPKDITDSFGNNKTNIKTDLVIKANQGVFGSFKDLKDKKLGNIIEIIEDKCDAIKVSLQLGNRTVIFNYDTILRKGISAELDDNDLNINASTGIPDLKALHDTVKIIANDILSELHSGNGGLKI</sequence>
<comment type="caution">
    <text evidence="1">The sequence shown here is derived from an EMBL/GenBank/DDBJ whole genome shotgun (WGS) entry which is preliminary data.</text>
</comment>
<reference evidence="1 2" key="1">
    <citation type="submission" date="2019-02" db="EMBL/GenBank/DDBJ databases">
        <authorList>
            <consortium name="GenomeTrakr network: Whole genome sequencing for foodborne pathogen traceback"/>
        </authorList>
    </citation>
    <scope>NUCLEOTIDE SEQUENCE [LARGE SCALE GENOMIC DNA]</scope>
    <source>
        <strain evidence="1 2">PSU-1735</strain>
    </source>
</reference>
<evidence type="ECO:0000313" key="1">
    <source>
        <dbReference type="EMBL" id="EFA5392389.1"/>
    </source>
</evidence>
<dbReference type="Proteomes" id="UP000561849">
    <property type="component" value="Unassembled WGS sequence"/>
</dbReference>
<evidence type="ECO:0000313" key="2">
    <source>
        <dbReference type="Proteomes" id="UP000561849"/>
    </source>
</evidence>
<protein>
    <submittedName>
        <fullName evidence="1">Uncharacterized protein</fullName>
    </submittedName>
</protein>
<dbReference type="AlphaFoldDB" id="A0AAD2S166"/>
<dbReference type="EMBL" id="AASBBO010000013">
    <property type="protein sequence ID" value="EFA5392389.1"/>
    <property type="molecule type" value="Genomic_DNA"/>
</dbReference>
<organism evidence="1 2">
    <name type="scientific">Escherichia coli O6</name>
    <dbReference type="NCBI Taxonomy" id="217992"/>
    <lineage>
        <taxon>Bacteria</taxon>
        <taxon>Pseudomonadati</taxon>
        <taxon>Pseudomonadota</taxon>
        <taxon>Gammaproteobacteria</taxon>
        <taxon>Enterobacterales</taxon>
        <taxon>Enterobacteriaceae</taxon>
        <taxon>Escherichia</taxon>
    </lineage>
</organism>